<organism evidence="1 2">
    <name type="scientific">Canna indica</name>
    <name type="common">Indian-shot</name>
    <dbReference type="NCBI Taxonomy" id="4628"/>
    <lineage>
        <taxon>Eukaryota</taxon>
        <taxon>Viridiplantae</taxon>
        <taxon>Streptophyta</taxon>
        <taxon>Embryophyta</taxon>
        <taxon>Tracheophyta</taxon>
        <taxon>Spermatophyta</taxon>
        <taxon>Magnoliopsida</taxon>
        <taxon>Liliopsida</taxon>
        <taxon>Zingiberales</taxon>
        <taxon>Cannaceae</taxon>
        <taxon>Canna</taxon>
    </lineage>
</organism>
<dbReference type="AlphaFoldDB" id="A0AAQ3K976"/>
<name>A0AAQ3K976_9LILI</name>
<keyword evidence="2" id="KW-1185">Reference proteome</keyword>
<evidence type="ECO:0000313" key="2">
    <source>
        <dbReference type="Proteomes" id="UP001327560"/>
    </source>
</evidence>
<gene>
    <name evidence="1" type="ORF">Cni_G12901</name>
</gene>
<accession>A0AAQ3K976</accession>
<protein>
    <submittedName>
        <fullName evidence="1">Uncharacterized protein</fullName>
    </submittedName>
</protein>
<dbReference type="EMBL" id="CP136893">
    <property type="protein sequence ID" value="WOL04180.1"/>
    <property type="molecule type" value="Genomic_DNA"/>
</dbReference>
<proteinExistence type="predicted"/>
<dbReference type="Proteomes" id="UP001327560">
    <property type="component" value="Chromosome 4"/>
</dbReference>
<sequence length="92" mass="10066">MPPAMSKEQGFLFPLLTEQEMASKTTQANNTIHVSCAWNIDETHVLSPSVAASKNASDSEYLVVCRDELFVRPISCSFTALPSLTSRGFSVQ</sequence>
<evidence type="ECO:0000313" key="1">
    <source>
        <dbReference type="EMBL" id="WOL04180.1"/>
    </source>
</evidence>
<reference evidence="1 2" key="1">
    <citation type="submission" date="2023-10" db="EMBL/GenBank/DDBJ databases">
        <title>Chromosome-scale genome assembly provides insights into flower coloration mechanisms of Canna indica.</title>
        <authorList>
            <person name="Li C."/>
        </authorList>
    </citation>
    <scope>NUCLEOTIDE SEQUENCE [LARGE SCALE GENOMIC DNA]</scope>
    <source>
        <tissue evidence="1">Flower</tissue>
    </source>
</reference>